<reference evidence="2 3" key="1">
    <citation type="submission" date="2019-07" db="EMBL/GenBank/DDBJ databases">
        <title>Whole genome shotgun sequence of Chitinophaga cymbidii NBRC 109752.</title>
        <authorList>
            <person name="Hosoyama A."/>
            <person name="Uohara A."/>
            <person name="Ohji S."/>
            <person name="Ichikawa N."/>
        </authorList>
    </citation>
    <scope>NUCLEOTIDE SEQUENCE [LARGE SCALE GENOMIC DNA]</scope>
    <source>
        <strain evidence="2 3">NBRC 109752</strain>
    </source>
</reference>
<keyword evidence="3" id="KW-1185">Reference proteome</keyword>
<comment type="caution">
    <text evidence="2">The sequence shown here is derived from an EMBL/GenBank/DDBJ whole genome shotgun (WGS) entry which is preliminary data.</text>
</comment>
<dbReference type="InterPro" id="IPR024467">
    <property type="entry name" value="Xre/MbcA/ParS-like_toxin-bd"/>
</dbReference>
<accession>A0A512RFN5</accession>
<dbReference type="Pfam" id="PF09722">
    <property type="entry name" value="Xre_MbcA_ParS_C"/>
    <property type="match status" value="1"/>
</dbReference>
<evidence type="ECO:0000259" key="1">
    <source>
        <dbReference type="Pfam" id="PF09722"/>
    </source>
</evidence>
<gene>
    <name evidence="2" type="ORF">CCY01nite_07870</name>
</gene>
<organism evidence="2 3">
    <name type="scientific">Chitinophaga cymbidii</name>
    <dbReference type="NCBI Taxonomy" id="1096750"/>
    <lineage>
        <taxon>Bacteria</taxon>
        <taxon>Pseudomonadati</taxon>
        <taxon>Bacteroidota</taxon>
        <taxon>Chitinophagia</taxon>
        <taxon>Chitinophagales</taxon>
        <taxon>Chitinophagaceae</taxon>
        <taxon>Chitinophaga</taxon>
    </lineage>
</organism>
<sequence>MEILNHVDKRISKDQLVELKDVICLSYQEIAELLDLTDRTLYLKKSGEVFSVSVSDHLYSLAYLYSSVYRAFMNKARADKWMRRPSKAFRNKTPLALCNTNIGMLAVEEELKRLKMGIY</sequence>
<name>A0A512RFN5_9BACT</name>
<evidence type="ECO:0000313" key="3">
    <source>
        <dbReference type="Proteomes" id="UP000321436"/>
    </source>
</evidence>
<protein>
    <recommendedName>
        <fullName evidence="1">Antitoxin Xre/MbcA/ParS-like toxin-binding domain-containing protein</fullName>
    </recommendedName>
</protein>
<dbReference type="AlphaFoldDB" id="A0A512RFN5"/>
<dbReference type="EMBL" id="BKAU01000001">
    <property type="protein sequence ID" value="GEP94527.1"/>
    <property type="molecule type" value="Genomic_DNA"/>
</dbReference>
<evidence type="ECO:0000313" key="2">
    <source>
        <dbReference type="EMBL" id="GEP94527.1"/>
    </source>
</evidence>
<proteinExistence type="predicted"/>
<dbReference type="Proteomes" id="UP000321436">
    <property type="component" value="Unassembled WGS sequence"/>
</dbReference>
<feature type="domain" description="Antitoxin Xre/MbcA/ParS-like toxin-binding" evidence="1">
    <location>
        <begin position="72"/>
        <end position="115"/>
    </location>
</feature>